<keyword evidence="1" id="KW-1133">Transmembrane helix</keyword>
<sequence length="296" mass="33543">MKISFYELFDLMAEDALELLSEDMAESTASPEDTEDTTDRDSTFFSAETTINGVLKMISQKESPHVLKKKKAKFRLLLAAVIGAGLSAAAVALADQPIIIDGIFQKAGAEEINDSNRDYVGKRLMAPDVTVKSLEEVRKEQASRLNKQTKPEIQYEIPDLIKSIESEEHLPYAMDLFEAEKEDGYYTTPEVIFTHNAMVIFTKEGNKGWKLKKGQTLHFEAEEYPFEQSWGRGQPIIYTYILDGKLMNKDYDFDGLSNELLQKYDLQAKKDGEYYLCLLGVHSDSTSIKKGRLYVD</sequence>
<dbReference type="EMBL" id="VIRB01000084">
    <property type="protein sequence ID" value="NDO69791.1"/>
    <property type="molecule type" value="Genomic_DNA"/>
</dbReference>
<evidence type="ECO:0000256" key="1">
    <source>
        <dbReference type="SAM" id="Phobius"/>
    </source>
</evidence>
<keyword evidence="1" id="KW-0812">Transmembrane</keyword>
<gene>
    <name evidence="2" type="ORF">FMM80_14355</name>
</gene>
<feature type="transmembrane region" description="Helical" evidence="1">
    <location>
        <begin position="76"/>
        <end position="94"/>
    </location>
</feature>
<dbReference type="AlphaFoldDB" id="A0A9X5H827"/>
<keyword evidence="1" id="KW-0472">Membrane</keyword>
<dbReference type="Proteomes" id="UP000474104">
    <property type="component" value="Unassembled WGS sequence"/>
</dbReference>
<comment type="caution">
    <text evidence="2">The sequence shown here is derived from an EMBL/GenBank/DDBJ whole genome shotgun (WGS) entry which is preliminary data.</text>
</comment>
<organism evidence="2 3">
    <name type="scientific">Schaedlerella arabinosiphila</name>
    <dbReference type="NCBI Taxonomy" id="2044587"/>
    <lineage>
        <taxon>Bacteria</taxon>
        <taxon>Bacillati</taxon>
        <taxon>Bacillota</taxon>
        <taxon>Clostridia</taxon>
        <taxon>Lachnospirales</taxon>
        <taxon>Lachnospiraceae</taxon>
        <taxon>Schaedlerella</taxon>
    </lineage>
</organism>
<accession>A0A9X5H827</accession>
<proteinExistence type="predicted"/>
<evidence type="ECO:0000313" key="2">
    <source>
        <dbReference type="EMBL" id="NDO69791.1"/>
    </source>
</evidence>
<reference evidence="2 3" key="1">
    <citation type="submission" date="2019-07" db="EMBL/GenBank/DDBJ databases">
        <title>Draft genome sequences of 15 bacterial species constituting the stable defined intestinal microbiota of the GM15 gnotobiotic mouse model.</title>
        <authorList>
            <person name="Elie C."/>
            <person name="Mathieu A."/>
            <person name="Saliou A."/>
            <person name="Darnaud M."/>
            <person name="Leulier F."/>
            <person name="Tamellini A."/>
        </authorList>
    </citation>
    <scope>NUCLEOTIDE SEQUENCE [LARGE SCALE GENOMIC DNA]</scope>
    <source>
        <strain evidence="3">ASF 502</strain>
    </source>
</reference>
<protein>
    <submittedName>
        <fullName evidence="2">Uncharacterized protein</fullName>
    </submittedName>
</protein>
<dbReference type="OrthoDB" id="1918222at2"/>
<evidence type="ECO:0000313" key="3">
    <source>
        <dbReference type="Proteomes" id="UP000474104"/>
    </source>
</evidence>
<dbReference type="RefSeq" id="WP_004075611.1">
    <property type="nucleotide sequence ID" value="NZ_VIRB01000084.1"/>
</dbReference>
<name>A0A9X5H827_9FIRM</name>